<proteinExistence type="inferred from homology"/>
<feature type="domain" description="Major facilitator superfamily (MFS) profile" evidence="9">
    <location>
        <begin position="1"/>
        <end position="475"/>
    </location>
</feature>
<evidence type="ECO:0000256" key="7">
    <source>
        <dbReference type="ARBA" id="ARBA00023136"/>
    </source>
</evidence>
<dbReference type="InterPro" id="IPR036259">
    <property type="entry name" value="MFS_trans_sf"/>
</dbReference>
<keyword evidence="11" id="KW-1185">Reference proteome</keyword>
<feature type="transmembrane region" description="Helical" evidence="8">
    <location>
        <begin position="150"/>
        <end position="169"/>
    </location>
</feature>
<evidence type="ECO:0000256" key="3">
    <source>
        <dbReference type="ARBA" id="ARBA00022448"/>
    </source>
</evidence>
<name>A0A853AYL5_9PSEU</name>
<feature type="transmembrane region" description="Helical" evidence="8">
    <location>
        <begin position="359"/>
        <end position="379"/>
    </location>
</feature>
<dbReference type="InterPro" id="IPR020846">
    <property type="entry name" value="MFS_dom"/>
</dbReference>
<evidence type="ECO:0000256" key="5">
    <source>
        <dbReference type="ARBA" id="ARBA00022692"/>
    </source>
</evidence>
<feature type="transmembrane region" description="Helical" evidence="8">
    <location>
        <begin position="451"/>
        <end position="474"/>
    </location>
</feature>
<keyword evidence="3" id="KW-0813">Transport</keyword>
<dbReference type="CDD" id="cd17346">
    <property type="entry name" value="MFS_DtpA_like"/>
    <property type="match status" value="1"/>
</dbReference>
<feature type="transmembrane region" description="Helical" evidence="8">
    <location>
        <begin position="217"/>
        <end position="242"/>
    </location>
</feature>
<dbReference type="PANTHER" id="PTHR23517">
    <property type="entry name" value="RESISTANCE PROTEIN MDTM, PUTATIVE-RELATED-RELATED"/>
    <property type="match status" value="1"/>
</dbReference>
<organism evidence="10 11">
    <name type="scientific">Amycolatopsis endophytica</name>
    <dbReference type="NCBI Taxonomy" id="860233"/>
    <lineage>
        <taxon>Bacteria</taxon>
        <taxon>Bacillati</taxon>
        <taxon>Actinomycetota</taxon>
        <taxon>Actinomycetes</taxon>
        <taxon>Pseudonocardiales</taxon>
        <taxon>Pseudonocardiaceae</taxon>
        <taxon>Amycolatopsis</taxon>
    </lineage>
</organism>
<evidence type="ECO:0000256" key="2">
    <source>
        <dbReference type="ARBA" id="ARBA00005982"/>
    </source>
</evidence>
<dbReference type="InterPro" id="IPR050171">
    <property type="entry name" value="MFS_Transporters"/>
</dbReference>
<comment type="caution">
    <text evidence="10">The sequence shown here is derived from an EMBL/GenBank/DDBJ whole genome shotgun (WGS) entry which is preliminary data.</text>
</comment>
<evidence type="ECO:0000256" key="4">
    <source>
        <dbReference type="ARBA" id="ARBA00022475"/>
    </source>
</evidence>
<keyword evidence="5 8" id="KW-0812">Transmembrane</keyword>
<feature type="transmembrane region" description="Helical" evidence="8">
    <location>
        <begin position="175"/>
        <end position="196"/>
    </location>
</feature>
<dbReference type="Pfam" id="PF00854">
    <property type="entry name" value="PTR2"/>
    <property type="match status" value="1"/>
</dbReference>
<keyword evidence="6 8" id="KW-1133">Transmembrane helix</keyword>
<dbReference type="SUPFAM" id="SSF103473">
    <property type="entry name" value="MFS general substrate transporter"/>
    <property type="match status" value="1"/>
</dbReference>
<evidence type="ECO:0000256" key="8">
    <source>
        <dbReference type="SAM" id="Phobius"/>
    </source>
</evidence>
<feature type="transmembrane region" description="Helical" evidence="8">
    <location>
        <begin position="425"/>
        <end position="445"/>
    </location>
</feature>
<dbReference type="RefSeq" id="WP_179772028.1">
    <property type="nucleotide sequence ID" value="NZ_JACCFK010000001.1"/>
</dbReference>
<evidence type="ECO:0000256" key="6">
    <source>
        <dbReference type="ARBA" id="ARBA00022989"/>
    </source>
</evidence>
<keyword evidence="7 8" id="KW-0472">Membrane</keyword>
<comment type="subcellular location">
    <subcellularLocation>
        <location evidence="1">Cell membrane</location>
        <topology evidence="1">Multi-pass membrane protein</topology>
    </subcellularLocation>
</comment>
<protein>
    <submittedName>
        <fullName evidence="10">POT family proton-dependent oligopeptide transporter</fullName>
    </submittedName>
</protein>
<dbReference type="GO" id="GO:0005886">
    <property type="term" value="C:plasma membrane"/>
    <property type="evidence" value="ECO:0007669"/>
    <property type="project" value="UniProtKB-SubCell"/>
</dbReference>
<dbReference type="GO" id="GO:1904680">
    <property type="term" value="F:peptide transmembrane transporter activity"/>
    <property type="evidence" value="ECO:0007669"/>
    <property type="project" value="InterPro"/>
</dbReference>
<feature type="transmembrane region" description="Helical" evidence="8">
    <location>
        <begin position="89"/>
        <end position="119"/>
    </location>
</feature>
<dbReference type="AlphaFoldDB" id="A0A853AYL5"/>
<dbReference type="PANTHER" id="PTHR23517:SF15">
    <property type="entry name" value="PROTON-DEPENDENT OLIGOPEPTIDE FAMILY TRANSPORT PROTEIN"/>
    <property type="match status" value="1"/>
</dbReference>
<sequence>MRQSSTGFFGHPRGLATLFFTEAWERFSYYGMKAILLYYMYDRVADGGLGMDSAQARSLVSVYGAAIYLAAIGGGWLSDRLLGPARSTLYGGILIMFGHLCLALPAGASALYASMLFIVAGTGLLKPNVSTSVGDLYPEGDIRRDSGFTIYYMGISVGALIAPIAVGTLGQEFDYHLGFGLAAIGMAAGLIVFVLGQRNLSERSKGPRNPLRRQDLSPVWIAVVVAIAAAIVITAVTGVLTAGLVVDGVSALAIALPVAYFTVMLRSPRTTKVERARVRAYIPLFLAAVFFWIIQEQGATVLAQYADEDTDLGALGFAIPSSWFQSVGSAVLILITPFFATLWIRLARRDRQPSTPAKFGLGLLIAGLSYAVLVIPTLSEGKTNPLWLVLSFALVTVGEICLSPIGLSATTQLAPAAFATQTMGLWLAASAAGQGVSAQIVGLYSRESAPAYFGFIGAVAIVLGALLLVVAPVMRRRLAAQLSSAGAPATPEPHPR</sequence>
<dbReference type="Proteomes" id="UP000549616">
    <property type="component" value="Unassembled WGS sequence"/>
</dbReference>
<dbReference type="GO" id="GO:0015833">
    <property type="term" value="P:peptide transport"/>
    <property type="evidence" value="ECO:0007669"/>
    <property type="project" value="InterPro"/>
</dbReference>
<feature type="transmembrane region" description="Helical" evidence="8">
    <location>
        <begin position="248"/>
        <end position="266"/>
    </location>
</feature>
<evidence type="ECO:0000259" key="9">
    <source>
        <dbReference type="PROSITE" id="PS50850"/>
    </source>
</evidence>
<dbReference type="Gene3D" id="1.20.1250.20">
    <property type="entry name" value="MFS general substrate transporter like domains"/>
    <property type="match status" value="1"/>
</dbReference>
<feature type="transmembrane region" description="Helical" evidence="8">
    <location>
        <begin position="323"/>
        <end position="347"/>
    </location>
</feature>
<dbReference type="PROSITE" id="PS50850">
    <property type="entry name" value="MFS"/>
    <property type="match status" value="1"/>
</dbReference>
<dbReference type="NCBIfam" id="TIGR00924">
    <property type="entry name" value="yjdL_sub1_fam"/>
    <property type="match status" value="1"/>
</dbReference>
<gene>
    <name evidence="10" type="ORF">HNR02_000984</name>
</gene>
<feature type="transmembrane region" description="Helical" evidence="8">
    <location>
        <begin position="278"/>
        <end position="295"/>
    </location>
</feature>
<keyword evidence="4" id="KW-1003">Cell membrane</keyword>
<dbReference type="EMBL" id="JACCFK010000001">
    <property type="protein sequence ID" value="NYI87661.1"/>
    <property type="molecule type" value="Genomic_DNA"/>
</dbReference>
<feature type="transmembrane region" description="Helical" evidence="8">
    <location>
        <begin position="59"/>
        <end position="77"/>
    </location>
</feature>
<evidence type="ECO:0000313" key="10">
    <source>
        <dbReference type="EMBL" id="NYI87661.1"/>
    </source>
</evidence>
<evidence type="ECO:0000313" key="11">
    <source>
        <dbReference type="Proteomes" id="UP000549616"/>
    </source>
</evidence>
<dbReference type="InterPro" id="IPR005279">
    <property type="entry name" value="Dipep/tripep_permease"/>
</dbReference>
<evidence type="ECO:0000256" key="1">
    <source>
        <dbReference type="ARBA" id="ARBA00004651"/>
    </source>
</evidence>
<feature type="transmembrane region" description="Helical" evidence="8">
    <location>
        <begin position="385"/>
        <end position="405"/>
    </location>
</feature>
<accession>A0A853AYL5</accession>
<comment type="similarity">
    <text evidence="2">Belongs to the major facilitator superfamily. Proton-dependent oligopeptide transporter (POT/PTR) (TC 2.A.17) family.</text>
</comment>
<dbReference type="InterPro" id="IPR000109">
    <property type="entry name" value="POT_fam"/>
</dbReference>
<reference evidence="10 11" key="1">
    <citation type="submission" date="2020-07" db="EMBL/GenBank/DDBJ databases">
        <title>Sequencing the genomes of 1000 actinobacteria strains.</title>
        <authorList>
            <person name="Klenk H.-P."/>
        </authorList>
    </citation>
    <scope>NUCLEOTIDE SEQUENCE [LARGE SCALE GENOMIC DNA]</scope>
    <source>
        <strain evidence="10 11">DSM 104006</strain>
    </source>
</reference>